<dbReference type="Gene3D" id="3.40.50.300">
    <property type="entry name" value="P-loop containing nucleotide triphosphate hydrolases"/>
    <property type="match status" value="1"/>
</dbReference>
<dbReference type="GeneID" id="30679629"/>
<evidence type="ECO:0000313" key="5">
    <source>
        <dbReference type="EMBL" id="ALU11441.1"/>
    </source>
</evidence>
<evidence type="ECO:0000256" key="1">
    <source>
        <dbReference type="ARBA" id="ARBA00022448"/>
    </source>
</evidence>
<dbReference type="InterPro" id="IPR027417">
    <property type="entry name" value="P-loop_NTPase"/>
</dbReference>
<dbReference type="SUPFAM" id="SSF52540">
    <property type="entry name" value="P-loop containing nucleoside triphosphate hydrolases"/>
    <property type="match status" value="1"/>
</dbReference>
<dbReference type="PANTHER" id="PTHR42734">
    <property type="entry name" value="METAL TRANSPORT SYSTEM ATP-BINDING PROTEIN TM_0124-RELATED"/>
    <property type="match status" value="1"/>
</dbReference>
<evidence type="ECO:0000259" key="4">
    <source>
        <dbReference type="PROSITE" id="PS50893"/>
    </source>
</evidence>
<proteinExistence type="predicted"/>
<keyword evidence="6" id="KW-1185">Reference proteome</keyword>
<keyword evidence="1" id="KW-0813">Transport</keyword>
<sequence>MTTSTKVVSFDDVWVKYDREYALQGVTFDVPEKDFLVVLGPNGAGKTTLLKTILGVVKPAKGRVLVFGKEPWAHRDVIVNYVGYVPQREHINEKVPLKVIDVVMMGLTVKKFFFNKKKAYEKAIEVLQYVGLKDLAFKNFNELSGGQKQRVLIARAIISDPKLLLLDEPFSALDANSSRLVSSLLKRLNDEGKTIILVTHTLDPVFNVMKRLLLLNKKLIAIGPPKEVLTPENLKKAYGIEVPVVTYNNTCYPILGDQHGR</sequence>
<dbReference type="EMBL" id="CP006867">
    <property type="protein sequence ID" value="ALU11441.1"/>
    <property type="molecule type" value="Genomic_DNA"/>
</dbReference>
<dbReference type="InterPro" id="IPR050153">
    <property type="entry name" value="Metal_Ion_Import_ABC"/>
</dbReference>
<evidence type="ECO:0000313" key="6">
    <source>
        <dbReference type="Proteomes" id="UP000060778"/>
    </source>
</evidence>
<reference evidence="5 6" key="1">
    <citation type="submission" date="2013-11" db="EMBL/GenBank/DDBJ databases">
        <title>Comparative genomics of Ignicoccus.</title>
        <authorList>
            <person name="Podar M."/>
        </authorList>
    </citation>
    <scope>NUCLEOTIDE SEQUENCE [LARGE SCALE GENOMIC DNA]</scope>
    <source>
        <strain evidence="5 6">DSM 13165</strain>
    </source>
</reference>
<dbReference type="AlphaFoldDB" id="A0A0U2WKH0"/>
<protein>
    <submittedName>
        <fullName evidence="5">ABC transporter ATP-binding protein</fullName>
    </submittedName>
</protein>
<dbReference type="GO" id="GO:0005524">
    <property type="term" value="F:ATP binding"/>
    <property type="evidence" value="ECO:0007669"/>
    <property type="project" value="UniProtKB-KW"/>
</dbReference>
<dbReference type="STRING" id="940295.EYM_01060"/>
<keyword evidence="3 5" id="KW-0067">ATP-binding</keyword>
<dbReference type="Proteomes" id="UP000060778">
    <property type="component" value="Chromosome"/>
</dbReference>
<accession>A0A0U2WKH0</accession>
<dbReference type="OrthoDB" id="24644at2157"/>
<dbReference type="InterPro" id="IPR003439">
    <property type="entry name" value="ABC_transporter-like_ATP-bd"/>
</dbReference>
<organism evidence="5 6">
    <name type="scientific">Ignicoccus islandicus DSM 13165</name>
    <dbReference type="NCBI Taxonomy" id="940295"/>
    <lineage>
        <taxon>Archaea</taxon>
        <taxon>Thermoproteota</taxon>
        <taxon>Thermoprotei</taxon>
        <taxon>Desulfurococcales</taxon>
        <taxon>Desulfurococcaceae</taxon>
        <taxon>Ignicoccus</taxon>
    </lineage>
</organism>
<gene>
    <name evidence="5" type="ORF">EYM_01060</name>
</gene>
<keyword evidence="2" id="KW-0547">Nucleotide-binding</keyword>
<dbReference type="SMART" id="SM00382">
    <property type="entry name" value="AAA"/>
    <property type="match status" value="1"/>
</dbReference>
<dbReference type="CDD" id="cd03235">
    <property type="entry name" value="ABC_Metallic_Cations"/>
    <property type="match status" value="1"/>
</dbReference>
<dbReference type="InterPro" id="IPR003593">
    <property type="entry name" value="AAA+_ATPase"/>
</dbReference>
<dbReference type="RefSeq" id="WP_075049273.1">
    <property type="nucleotide sequence ID" value="NZ_CP006867.1"/>
</dbReference>
<dbReference type="FunFam" id="3.40.50.300:FF:000134">
    <property type="entry name" value="Iron-enterobactin ABC transporter ATP-binding protein"/>
    <property type="match status" value="1"/>
</dbReference>
<dbReference type="PROSITE" id="PS50893">
    <property type="entry name" value="ABC_TRANSPORTER_2"/>
    <property type="match status" value="1"/>
</dbReference>
<dbReference type="GO" id="GO:0016887">
    <property type="term" value="F:ATP hydrolysis activity"/>
    <property type="evidence" value="ECO:0007669"/>
    <property type="project" value="InterPro"/>
</dbReference>
<feature type="domain" description="ABC transporter" evidence="4">
    <location>
        <begin position="8"/>
        <end position="242"/>
    </location>
</feature>
<dbReference type="KEGG" id="iis:EYM_01060"/>
<name>A0A0U2WKH0_9CREN</name>
<evidence type="ECO:0000256" key="3">
    <source>
        <dbReference type="ARBA" id="ARBA00022840"/>
    </source>
</evidence>
<dbReference type="InterPro" id="IPR017871">
    <property type="entry name" value="ABC_transporter-like_CS"/>
</dbReference>
<dbReference type="PROSITE" id="PS00211">
    <property type="entry name" value="ABC_TRANSPORTER_1"/>
    <property type="match status" value="1"/>
</dbReference>
<evidence type="ECO:0000256" key="2">
    <source>
        <dbReference type="ARBA" id="ARBA00022741"/>
    </source>
</evidence>
<dbReference type="Pfam" id="PF00005">
    <property type="entry name" value="ABC_tran"/>
    <property type="match status" value="1"/>
</dbReference>